<name>A0ABT1JGR7_ACTCY</name>
<dbReference type="Gene3D" id="3.40.630.30">
    <property type="match status" value="1"/>
</dbReference>
<dbReference type="InterPro" id="IPR016181">
    <property type="entry name" value="Acyl_CoA_acyltransferase"/>
</dbReference>
<evidence type="ECO:0000259" key="3">
    <source>
        <dbReference type="PROSITE" id="PS51186"/>
    </source>
</evidence>
<proteinExistence type="predicted"/>
<accession>A0ABT1JGR7</accession>
<evidence type="ECO:0000313" key="5">
    <source>
        <dbReference type="Proteomes" id="UP000791080"/>
    </source>
</evidence>
<evidence type="ECO:0000256" key="1">
    <source>
        <dbReference type="ARBA" id="ARBA00022679"/>
    </source>
</evidence>
<dbReference type="SUPFAM" id="SSF55729">
    <property type="entry name" value="Acyl-CoA N-acyltransferases (Nat)"/>
    <property type="match status" value="1"/>
</dbReference>
<dbReference type="RefSeq" id="WP_026420720.1">
    <property type="nucleotide sequence ID" value="NZ_AUBJ02000001.1"/>
</dbReference>
<dbReference type="PROSITE" id="PS51186">
    <property type="entry name" value="GNAT"/>
    <property type="match status" value="1"/>
</dbReference>
<organism evidence="4 5">
    <name type="scientific">Actinoalloteichus caeruleus DSM 43889</name>
    <dbReference type="NCBI Taxonomy" id="1120930"/>
    <lineage>
        <taxon>Bacteria</taxon>
        <taxon>Bacillati</taxon>
        <taxon>Actinomycetota</taxon>
        <taxon>Actinomycetes</taxon>
        <taxon>Pseudonocardiales</taxon>
        <taxon>Pseudonocardiaceae</taxon>
        <taxon>Actinoalloteichus</taxon>
        <taxon>Actinoalloteichus cyanogriseus</taxon>
    </lineage>
</organism>
<keyword evidence="2" id="KW-0012">Acyltransferase</keyword>
<dbReference type="Pfam" id="PF00583">
    <property type="entry name" value="Acetyltransf_1"/>
    <property type="match status" value="1"/>
</dbReference>
<dbReference type="InterPro" id="IPR050832">
    <property type="entry name" value="Bact_Acetyltransf"/>
</dbReference>
<keyword evidence="5" id="KW-1185">Reference proteome</keyword>
<dbReference type="Proteomes" id="UP000791080">
    <property type="component" value="Unassembled WGS sequence"/>
</dbReference>
<dbReference type="InterPro" id="IPR000182">
    <property type="entry name" value="GNAT_dom"/>
</dbReference>
<feature type="domain" description="N-acetyltransferase" evidence="3">
    <location>
        <begin position="127"/>
        <end position="257"/>
    </location>
</feature>
<keyword evidence="1" id="KW-0808">Transferase</keyword>
<dbReference type="CDD" id="cd04301">
    <property type="entry name" value="NAT_SF"/>
    <property type="match status" value="1"/>
</dbReference>
<dbReference type="EMBL" id="AUBJ02000001">
    <property type="protein sequence ID" value="MCP2331366.1"/>
    <property type="molecule type" value="Genomic_DNA"/>
</dbReference>
<protein>
    <submittedName>
        <fullName evidence="4">Acetyltransferase (GNAT) family protein</fullName>
    </submittedName>
</protein>
<evidence type="ECO:0000256" key="2">
    <source>
        <dbReference type="ARBA" id="ARBA00023315"/>
    </source>
</evidence>
<dbReference type="PANTHER" id="PTHR43877">
    <property type="entry name" value="AMINOALKYLPHOSPHONATE N-ACETYLTRANSFERASE-RELATED-RELATED"/>
    <property type="match status" value="1"/>
</dbReference>
<comment type="caution">
    <text evidence="4">The sequence shown here is derived from an EMBL/GenBank/DDBJ whole genome shotgun (WGS) entry which is preliminary data.</text>
</comment>
<gene>
    <name evidence="4" type="ORF">G443_001636</name>
</gene>
<sequence>MPTTSSTSTAALVAALQERTARALPAEHVVHLGGWWLRHSPGCAWWSAAVLAHEELAAEPLAERVGRAERFHAGYGGTARFQISPASPGQLDALLAGRGYRRESPMSLRTAPLDGARVGAVGAHLPVSVRDHADPTWFDTWFAVHGAGLDREAERRVLDRLDRPCGYASVALDGEVVSVGRVVLDDGWAGIFGMATRRHARGRGAARLVLGALAGWAGRRGAHQLYLQVDEDNTAAHGLYTRAGFTELAAYHYRTAP</sequence>
<reference evidence="4 5" key="1">
    <citation type="submission" date="2022-06" db="EMBL/GenBank/DDBJ databases">
        <title>Genomic Encyclopedia of Type Strains, Phase I: the one thousand microbial genomes (KMG-I) project.</title>
        <authorList>
            <person name="Kyrpides N."/>
        </authorList>
    </citation>
    <scope>NUCLEOTIDE SEQUENCE [LARGE SCALE GENOMIC DNA]</scope>
    <source>
        <strain evidence="4 5">DSM 43889</strain>
    </source>
</reference>
<evidence type="ECO:0000313" key="4">
    <source>
        <dbReference type="EMBL" id="MCP2331366.1"/>
    </source>
</evidence>